<evidence type="ECO:0000259" key="10">
    <source>
        <dbReference type="PROSITE" id="PS50110"/>
    </source>
</evidence>
<evidence type="ECO:0000256" key="1">
    <source>
        <dbReference type="ARBA" id="ARBA00004496"/>
    </source>
</evidence>
<reference evidence="11 12" key="1">
    <citation type="submission" date="2020-08" db="EMBL/GenBank/DDBJ databases">
        <title>Genomic Encyclopedia of Type Strains, Phase III (KMG-III): the genomes of soil and plant-associated and newly described type strains.</title>
        <authorList>
            <person name="Whitman W."/>
        </authorList>
    </citation>
    <scope>NUCLEOTIDE SEQUENCE [LARGE SCALE GENOMIC DNA]</scope>
    <source>
        <strain evidence="11 12">CECT 5862</strain>
    </source>
</reference>
<dbReference type="SMART" id="SM00342">
    <property type="entry name" value="HTH_ARAC"/>
    <property type="match status" value="1"/>
</dbReference>
<dbReference type="SUPFAM" id="SSF46689">
    <property type="entry name" value="Homeodomain-like"/>
    <property type="match status" value="2"/>
</dbReference>
<name>A0A7W5AYE0_9BACL</name>
<dbReference type="Gene3D" id="1.10.10.60">
    <property type="entry name" value="Homeodomain-like"/>
    <property type="match status" value="2"/>
</dbReference>
<dbReference type="PROSITE" id="PS01124">
    <property type="entry name" value="HTH_ARAC_FAMILY_2"/>
    <property type="match status" value="1"/>
</dbReference>
<proteinExistence type="predicted"/>
<feature type="domain" description="HTH araC/xylS-type" evidence="9">
    <location>
        <begin position="432"/>
        <end position="531"/>
    </location>
</feature>
<keyword evidence="12" id="KW-1185">Reference proteome</keyword>
<dbReference type="PANTHER" id="PTHR42713">
    <property type="entry name" value="HISTIDINE KINASE-RELATED"/>
    <property type="match status" value="1"/>
</dbReference>
<dbReference type="PANTHER" id="PTHR42713:SF3">
    <property type="entry name" value="TRANSCRIPTIONAL REGULATORY PROTEIN HPTR"/>
    <property type="match status" value="1"/>
</dbReference>
<dbReference type="GO" id="GO:0043565">
    <property type="term" value="F:sequence-specific DNA binding"/>
    <property type="evidence" value="ECO:0007669"/>
    <property type="project" value="InterPro"/>
</dbReference>
<dbReference type="RefSeq" id="WP_183600930.1">
    <property type="nucleotide sequence ID" value="NZ_JACHXK010000006.1"/>
</dbReference>
<dbReference type="SMART" id="SM00448">
    <property type="entry name" value="REC"/>
    <property type="match status" value="1"/>
</dbReference>
<dbReference type="AlphaFoldDB" id="A0A7W5AYE0"/>
<evidence type="ECO:0000256" key="3">
    <source>
        <dbReference type="ARBA" id="ARBA00022553"/>
    </source>
</evidence>
<keyword evidence="2" id="KW-0963">Cytoplasm</keyword>
<evidence type="ECO:0000259" key="9">
    <source>
        <dbReference type="PROSITE" id="PS01124"/>
    </source>
</evidence>
<evidence type="ECO:0000313" key="11">
    <source>
        <dbReference type="EMBL" id="MBB3111048.1"/>
    </source>
</evidence>
<dbReference type="InterPro" id="IPR051552">
    <property type="entry name" value="HptR"/>
</dbReference>
<comment type="caution">
    <text evidence="11">The sequence shown here is derived from an EMBL/GenBank/DDBJ whole genome shotgun (WGS) entry which is preliminary data.</text>
</comment>
<evidence type="ECO:0000256" key="5">
    <source>
        <dbReference type="ARBA" id="ARBA00023015"/>
    </source>
</evidence>
<comment type="subcellular location">
    <subcellularLocation>
        <location evidence="1">Cytoplasm</location>
    </subcellularLocation>
</comment>
<evidence type="ECO:0000256" key="2">
    <source>
        <dbReference type="ARBA" id="ARBA00022490"/>
    </source>
</evidence>
<dbReference type="PROSITE" id="PS50110">
    <property type="entry name" value="RESPONSE_REGULATORY"/>
    <property type="match status" value="1"/>
</dbReference>
<evidence type="ECO:0000256" key="8">
    <source>
        <dbReference type="PROSITE-ProRule" id="PRU00169"/>
    </source>
</evidence>
<dbReference type="Pfam" id="PF00072">
    <property type="entry name" value="Response_reg"/>
    <property type="match status" value="1"/>
</dbReference>
<accession>A0A7W5AYE0</accession>
<dbReference type="Pfam" id="PF17853">
    <property type="entry name" value="GGDEF_2"/>
    <property type="match status" value="1"/>
</dbReference>
<organism evidence="11 12">
    <name type="scientific">Paenibacillus phyllosphaerae</name>
    <dbReference type="NCBI Taxonomy" id="274593"/>
    <lineage>
        <taxon>Bacteria</taxon>
        <taxon>Bacillati</taxon>
        <taxon>Bacillota</taxon>
        <taxon>Bacilli</taxon>
        <taxon>Bacillales</taxon>
        <taxon>Paenibacillaceae</taxon>
        <taxon>Paenibacillus</taxon>
    </lineage>
</organism>
<feature type="domain" description="Response regulatory" evidence="10">
    <location>
        <begin position="3"/>
        <end position="120"/>
    </location>
</feature>
<keyword evidence="7" id="KW-0804">Transcription</keyword>
<dbReference type="Pfam" id="PF12833">
    <property type="entry name" value="HTH_18"/>
    <property type="match status" value="1"/>
</dbReference>
<sequence>MYKVAIVEDEMLVRIGLKNSVDWAKFDMEVVADLPDGQAAWEHYQREKPDVVITDIRMPKMDGMQLIERIRNQNKSTRIVVLSCLEEFELARKAMGLGVSNYILKLTMTEPEIEGVLSALKEELQQQGGRPVSAEGTPLASRDLDLIKEKMLKDFLFYGILSPAEFQSFVSQSGLKLSPARLVACLMEVDHIHQVKRKFKDEHGHLIKMTMLNILSEITSVHKRGEAFYIDETRYLLLLHYDDVHSEQTIGQDTAAILHHIQEVMQTYFSGSVSFGMSGVHSGYKALPRMYADAERALARKFWTGAGQIFAGDDKTDLTGLHAQLAELRACTSIKAMLLPAKQKEYERYLDYFASALGENRKTVETLVYQFVQWVSTNVYEDNQSEKALLLNITEQLEQCDSLPDMLQQVQVFLSEIAEEAHHRLHMSDEVSKALQYMKRHYHENISLQTVADHVNLSFSYLSNLFKKELQITFVDYLNRYRIERAKELLISTQMKSYDIAVQVGFSPEYTYFSKVFKKMTGLNPNEFRRQWMLGAKVDE</sequence>
<dbReference type="GO" id="GO:0005737">
    <property type="term" value="C:cytoplasm"/>
    <property type="evidence" value="ECO:0007669"/>
    <property type="project" value="UniProtKB-SubCell"/>
</dbReference>
<dbReference type="CDD" id="cd17536">
    <property type="entry name" value="REC_YesN-like"/>
    <property type="match status" value="1"/>
</dbReference>
<dbReference type="InterPro" id="IPR001789">
    <property type="entry name" value="Sig_transdc_resp-reg_receiver"/>
</dbReference>
<dbReference type="InterPro" id="IPR018060">
    <property type="entry name" value="HTH_AraC"/>
</dbReference>
<evidence type="ECO:0000256" key="4">
    <source>
        <dbReference type="ARBA" id="ARBA00023012"/>
    </source>
</evidence>
<gene>
    <name evidence="11" type="ORF">FHS18_003116</name>
</gene>
<feature type="modified residue" description="4-aspartylphosphate" evidence="8">
    <location>
        <position position="55"/>
    </location>
</feature>
<keyword evidence="5" id="KW-0805">Transcription regulation</keyword>
<dbReference type="Proteomes" id="UP000570361">
    <property type="component" value="Unassembled WGS sequence"/>
</dbReference>
<dbReference type="EMBL" id="JACHXK010000006">
    <property type="protein sequence ID" value="MBB3111048.1"/>
    <property type="molecule type" value="Genomic_DNA"/>
</dbReference>
<keyword evidence="3 8" id="KW-0597">Phosphoprotein</keyword>
<dbReference type="Gene3D" id="3.40.50.2300">
    <property type="match status" value="1"/>
</dbReference>
<dbReference type="GO" id="GO:0000160">
    <property type="term" value="P:phosphorelay signal transduction system"/>
    <property type="evidence" value="ECO:0007669"/>
    <property type="project" value="UniProtKB-KW"/>
</dbReference>
<dbReference type="SUPFAM" id="SSF52172">
    <property type="entry name" value="CheY-like"/>
    <property type="match status" value="1"/>
</dbReference>
<evidence type="ECO:0000256" key="6">
    <source>
        <dbReference type="ARBA" id="ARBA00023125"/>
    </source>
</evidence>
<protein>
    <submittedName>
        <fullName evidence="11">Two-component system response regulator YesN</fullName>
    </submittedName>
</protein>
<keyword evidence="6" id="KW-0238">DNA-binding</keyword>
<dbReference type="InterPro" id="IPR041522">
    <property type="entry name" value="CdaR_GGDEF"/>
</dbReference>
<dbReference type="GO" id="GO:0003700">
    <property type="term" value="F:DNA-binding transcription factor activity"/>
    <property type="evidence" value="ECO:0007669"/>
    <property type="project" value="InterPro"/>
</dbReference>
<dbReference type="InterPro" id="IPR011006">
    <property type="entry name" value="CheY-like_superfamily"/>
</dbReference>
<dbReference type="InterPro" id="IPR009057">
    <property type="entry name" value="Homeodomain-like_sf"/>
</dbReference>
<keyword evidence="4" id="KW-0902">Two-component regulatory system</keyword>
<evidence type="ECO:0000313" key="12">
    <source>
        <dbReference type="Proteomes" id="UP000570361"/>
    </source>
</evidence>
<evidence type="ECO:0000256" key="7">
    <source>
        <dbReference type="ARBA" id="ARBA00023163"/>
    </source>
</evidence>